<dbReference type="Gene3D" id="2.10.25.20">
    <property type="entry name" value="reovirus attachment protein sigma1, domain 1"/>
    <property type="match status" value="1"/>
</dbReference>
<organism evidence="13 14">
    <name type="scientific">Ovine adenovirus D serotype 7 (isolate OAV287)</name>
    <name type="common">OAdV-7</name>
    <name type="synonym">Ovine adenovirus 7</name>
    <dbReference type="NCBI Taxonomy" id="114430"/>
    <lineage>
        <taxon>Viruses</taxon>
        <taxon>Varidnaviria</taxon>
        <taxon>Bamfordvirae</taxon>
        <taxon>Preplasmiviricota</taxon>
        <taxon>Polisuviricotina</taxon>
        <taxon>Pharingeaviricetes</taxon>
        <taxon>Rowavirales</taxon>
        <taxon>Adenoviridae</taxon>
        <taxon>Barthadenovirus</taxon>
        <taxon>Barthadenovirus ovis</taxon>
        <taxon>Ovine adenovirus D</taxon>
    </lineage>
</organism>
<reference evidence="13 14" key="5">
    <citation type="journal article" date="1998" name="Virology">
        <title>Identification of transcripts and promoter regions of ovine adenovirus OAV287.</title>
        <authorList>
            <person name="Khatri A."/>
            <person name="Both G.W."/>
        </authorList>
    </citation>
    <scope>NUCLEOTIDE SEQUENCE [LARGE SCALE GENOMIC DNA]</scope>
    <source>
        <strain evidence="13 14">OAV287</strain>
    </source>
</reference>
<dbReference type="GO" id="GO:0019028">
    <property type="term" value="C:viral capsid"/>
    <property type="evidence" value="ECO:0007669"/>
    <property type="project" value="UniProtKB-KW"/>
</dbReference>
<keyword evidence="14" id="KW-1185">Reference proteome</keyword>
<dbReference type="Proteomes" id="UP000008089">
    <property type="component" value="Segment"/>
</dbReference>
<dbReference type="KEGG" id="vg:949185"/>
<accession>Q83893</accession>
<dbReference type="InterPro" id="IPR000939">
    <property type="entry name" value="Adenobir_fibre_prot_rpt/shaft"/>
</dbReference>
<feature type="domain" description="Adenovirus fiber head" evidence="12">
    <location>
        <begin position="431"/>
        <end position="539"/>
    </location>
</feature>
<evidence type="ECO:0000256" key="5">
    <source>
        <dbReference type="ARBA" id="ARBA00022562"/>
    </source>
</evidence>
<dbReference type="InterPro" id="IPR009013">
    <property type="entry name" value="Attachment_protein_shaft_sf"/>
</dbReference>
<keyword evidence="4" id="KW-0167">Capsid protein</keyword>
<evidence type="ECO:0000256" key="11">
    <source>
        <dbReference type="ARBA" id="ARBA00023296"/>
    </source>
</evidence>
<evidence type="ECO:0000313" key="13">
    <source>
        <dbReference type="EMBL" id="AAA73919.1"/>
    </source>
</evidence>
<proteinExistence type="inferred from homology"/>
<protein>
    <submittedName>
        <fullName evidence="13">Fiber</fullName>
    </submittedName>
</protein>
<organismHost>
    <name type="scientific">Ovis aries</name>
    <name type="common">Sheep</name>
    <dbReference type="NCBI Taxonomy" id="9940"/>
</organismHost>
<evidence type="ECO:0000256" key="7">
    <source>
        <dbReference type="ARBA" id="ARBA00022804"/>
    </source>
</evidence>
<evidence type="ECO:0000256" key="2">
    <source>
        <dbReference type="ARBA" id="ARBA00004328"/>
    </source>
</evidence>
<sequence>MKRARWDPVYPFSEERLVPLPPFIEAGKGLKSEGLILSLNFTDPITINQTGFLTVKLGDGIFINGEGGLSSTAPKVKVPLTVSDETLQLLLSNSLTTESDSLALKQPQLPLKINDEGSLVLNLNTPLNLQNERLSLNVSNPLKIAADSLTINLKEPLGLQNESLGLNLSDPMNITPEGNLGIKLKNPMKVEESSLALNYKNPLAISNDALSINIANPLTVNTSGSLGISYSTPLRISNNALSLFIGKPLGLGTDGSLTVNLTRPLVCRQNTLAINYSAPLVSLQDNLTLSYAQPLTVSDNSLRLSLNSPLNTNSDGKLSVNYSNPLVVTDSNLTLSVKKPVMINNTGNVDLSFTAPIKLNDAEQLTLETTEPLEVADNALKLKLGKGLTVSNNALTLNLGNGLTFQQGLLQIKTNSSLGFNASGELSTATKQGTITVNFLSTTPIAFGWQIIPTTVAFIYILSGTQFTPQSPVTSLGFQPPQDFLDFFVLSPFVTSVTQIVGNDVKVIGLTISKNQSTITMKFTSPLAENVPVSMFTAHQFRQ</sequence>
<reference evidence="13 14" key="3">
    <citation type="journal article" date="1996" name="Virology">
        <title>Unique genome arrangement of an ovine adenovirus: identification of new proteins and proteinase cleavage sites.</title>
        <authorList>
            <person name="Vrati S."/>
            <person name="Brookes D.E."/>
            <person name="Strike P."/>
            <person name="Khatri A."/>
            <person name="Boyle D.B."/>
            <person name="Both G.W."/>
        </authorList>
    </citation>
    <scope>NUCLEOTIDE SEQUENCE [LARGE SCALE GENOMIC DNA]</scope>
    <source>
        <strain evidence="13 14">OAV287</strain>
    </source>
</reference>
<dbReference type="GO" id="GO:0098671">
    <property type="term" value="P:adhesion receptor-mediated virion attachment to host cell"/>
    <property type="evidence" value="ECO:0007669"/>
    <property type="project" value="UniProtKB-KW"/>
</dbReference>
<dbReference type="GeneID" id="949185"/>
<dbReference type="SMR" id="Q83893"/>
<keyword evidence="11" id="KW-1160">Virus entry into host cell</keyword>
<evidence type="ECO:0000259" key="12">
    <source>
        <dbReference type="Pfam" id="PF21583"/>
    </source>
</evidence>
<reference evidence="13 14" key="1">
    <citation type="journal article" date="1995" name="Virology">
        <title>Sequence of ovine adenovirus homologs for 100K hexon assembly, 33K, pVIII, and fiber genes: early region E3 is not in the expected location.</title>
        <authorList>
            <person name="Vrati S."/>
            <person name="Boyle D."/>
            <person name="Kocherhans R."/>
            <person name="Both G.W."/>
        </authorList>
    </citation>
    <scope>NUCLEOTIDE SEQUENCE [LARGE SCALE GENOMIC DNA]</scope>
    <source>
        <strain evidence="13 14">OAV287</strain>
    </source>
</reference>
<dbReference type="InterPro" id="IPR049374">
    <property type="entry name" value="Fiber_head_adenovirus"/>
</dbReference>
<dbReference type="GO" id="GO:0046718">
    <property type="term" value="P:symbiont entry into host cell"/>
    <property type="evidence" value="ECO:0007669"/>
    <property type="project" value="UniProtKB-KW"/>
</dbReference>
<dbReference type="Pfam" id="PF21583">
    <property type="entry name" value="Fiber_head_BAdV-4"/>
    <property type="match status" value="1"/>
</dbReference>
<keyword evidence="10" id="KW-1233">Viral attachment to host adhesion receptor</keyword>
<comment type="subcellular location">
    <subcellularLocation>
        <location evidence="1">Host nucleus</location>
    </subcellularLocation>
    <subcellularLocation>
        <location evidence="2">Virion</location>
    </subcellularLocation>
</comment>
<evidence type="ECO:0000256" key="3">
    <source>
        <dbReference type="ARBA" id="ARBA00006685"/>
    </source>
</evidence>
<evidence type="ECO:0000256" key="1">
    <source>
        <dbReference type="ARBA" id="ARBA00004147"/>
    </source>
</evidence>
<evidence type="ECO:0000256" key="4">
    <source>
        <dbReference type="ARBA" id="ARBA00022561"/>
    </source>
</evidence>
<name>Q83893_ADEO7</name>
<keyword evidence="8" id="KW-0946">Virion</keyword>
<dbReference type="SUPFAM" id="SSF51225">
    <property type="entry name" value="Fibre shaft of virus attachment proteins"/>
    <property type="match status" value="4"/>
</dbReference>
<evidence type="ECO:0000256" key="8">
    <source>
        <dbReference type="ARBA" id="ARBA00022844"/>
    </source>
</evidence>
<evidence type="ECO:0000313" key="14">
    <source>
        <dbReference type="Proteomes" id="UP000008089"/>
    </source>
</evidence>
<evidence type="ECO:0000256" key="10">
    <source>
        <dbReference type="ARBA" id="ARBA00023165"/>
    </source>
</evidence>
<reference evidence="13 14" key="4">
    <citation type="journal article" date="1997" name="Virology">
        <title>Construction of ovine adenovirus recombinants by gene insertion or deletion of related terminal region sequences.</title>
        <authorList>
            <person name="Xu Z.Z."/>
            <person name="Hyatt A."/>
            <person name="Boyle D.B."/>
            <person name="Both G.W."/>
        </authorList>
    </citation>
    <scope>NUCLEOTIDE SEQUENCE [LARGE SCALE GENOMIC DNA]</scope>
    <source>
        <strain evidence="13 14">OAV287</strain>
    </source>
</reference>
<evidence type="ECO:0000256" key="6">
    <source>
        <dbReference type="ARBA" id="ARBA00022581"/>
    </source>
</evidence>
<dbReference type="OrthoDB" id="15424at10239"/>
<comment type="similarity">
    <text evidence="3">Belongs to the adenoviridae fiber family.</text>
</comment>
<evidence type="ECO:0000256" key="9">
    <source>
        <dbReference type="ARBA" id="ARBA00022921"/>
    </source>
</evidence>
<keyword evidence="5" id="KW-1048">Host nucleus</keyword>
<reference evidence="13 14" key="2">
    <citation type="journal article" date="1996" name="Gene">
        <title>Nucleotide sequence of ovine adenovirus tripartite leader sequence and homologues of the IVa2, DNA polymerase and terminal proteins.</title>
        <authorList>
            <person name="Vrati S."/>
            <person name="Brookes D.E."/>
            <person name="Boyle D.B."/>
            <person name="Both G.W."/>
        </authorList>
    </citation>
    <scope>NUCLEOTIDE SEQUENCE [LARGE SCALE GENOMIC DNA]</scope>
    <source>
        <strain evidence="13 14">OAV287</strain>
    </source>
</reference>
<keyword evidence="9" id="KW-0426">Late protein</keyword>
<dbReference type="Gene3D" id="6.20.10.20">
    <property type="match status" value="2"/>
</dbReference>
<dbReference type="RefSeq" id="NP_659529.1">
    <property type="nucleotide sequence ID" value="NC_004037.2"/>
</dbReference>
<dbReference type="Pfam" id="PF00608">
    <property type="entry name" value="Adeno_shaft"/>
    <property type="match status" value="8"/>
</dbReference>
<dbReference type="GO" id="GO:0042025">
    <property type="term" value="C:host cell nucleus"/>
    <property type="evidence" value="ECO:0007669"/>
    <property type="project" value="UniProtKB-SubCell"/>
</dbReference>
<keyword evidence="6" id="KW-0945">Host-virus interaction</keyword>
<keyword evidence="7" id="KW-1161">Viral attachment to host cell</keyword>
<dbReference type="EMBL" id="U40839">
    <property type="protein sequence ID" value="AAA73919.1"/>
    <property type="molecule type" value="Genomic_DNA"/>
</dbReference>